<comment type="caution">
    <text evidence="1">The sequence shown here is derived from an EMBL/GenBank/DDBJ whole genome shotgun (WGS) entry which is preliminary data.</text>
</comment>
<evidence type="ECO:0000313" key="1">
    <source>
        <dbReference type="EMBL" id="ORX91642.1"/>
    </source>
</evidence>
<gene>
    <name evidence="1" type="ORF">K493DRAFT_317140</name>
</gene>
<protein>
    <recommendedName>
        <fullName evidence="3">Dynactin subunit 3</fullName>
    </recommendedName>
</protein>
<reference evidence="1 2" key="1">
    <citation type="submission" date="2016-07" db="EMBL/GenBank/DDBJ databases">
        <title>Pervasive Adenine N6-methylation of Active Genes in Fungi.</title>
        <authorList>
            <consortium name="DOE Joint Genome Institute"/>
            <person name="Mondo S.J."/>
            <person name="Dannebaum R.O."/>
            <person name="Kuo R.C."/>
            <person name="Labutti K."/>
            <person name="Haridas S."/>
            <person name="Kuo A."/>
            <person name="Salamov A."/>
            <person name="Ahrendt S.R."/>
            <person name="Lipzen A."/>
            <person name="Sullivan W."/>
            <person name="Andreopoulos W.B."/>
            <person name="Clum A."/>
            <person name="Lindquist E."/>
            <person name="Daum C."/>
            <person name="Ramamoorthy G.K."/>
            <person name="Gryganskyi A."/>
            <person name="Culley D."/>
            <person name="Magnuson J.K."/>
            <person name="James T.Y."/>
            <person name="O'Malley M.A."/>
            <person name="Stajich J.E."/>
            <person name="Spatafora J.W."/>
            <person name="Visel A."/>
            <person name="Grigoriev I.V."/>
        </authorList>
    </citation>
    <scope>NUCLEOTIDE SEQUENCE [LARGE SCALE GENOMIC DNA]</scope>
    <source>
        <strain evidence="1 2">CBS 931.73</strain>
    </source>
</reference>
<dbReference type="PANTHER" id="PTHR28360">
    <property type="entry name" value="DYNACTIN SUBUNIT 3"/>
    <property type="match status" value="1"/>
</dbReference>
<dbReference type="PANTHER" id="PTHR28360:SF1">
    <property type="entry name" value="DYNACTIN SUBUNIT 3"/>
    <property type="match status" value="1"/>
</dbReference>
<dbReference type="EMBL" id="MCFE01000313">
    <property type="protein sequence ID" value="ORX91642.1"/>
    <property type="molecule type" value="Genomic_DNA"/>
</dbReference>
<dbReference type="Proteomes" id="UP000193498">
    <property type="component" value="Unassembled WGS sequence"/>
</dbReference>
<proteinExistence type="predicted"/>
<sequence>MPTLEKDILALNLRLKHLEDCVLRSPESRNVKAFDLETALEENPNSLLARVEELEEKLRKELAQKKYLADFLQKFNSLKEFLEVNPLDFEKSLLTPAAKTEIILGSEAELSRLSNTLSDIEGLEKFINPPAFQNAKQFEPTLKTLSKVHLEQSELLEQLNSRVTNMLDVYNNTVNTLSEIFLSWDSLLSALEAKVSTLERMKSM</sequence>
<dbReference type="OrthoDB" id="16729at2759"/>
<dbReference type="AlphaFoldDB" id="A0A1Y1Y0V1"/>
<keyword evidence="2" id="KW-1185">Reference proteome</keyword>
<dbReference type="Pfam" id="PF07426">
    <property type="entry name" value="Dynactin_p22"/>
    <property type="match status" value="1"/>
</dbReference>
<dbReference type="STRING" id="1314790.A0A1Y1Y0V1"/>
<dbReference type="GO" id="GO:0005869">
    <property type="term" value="C:dynactin complex"/>
    <property type="evidence" value="ECO:0007669"/>
    <property type="project" value="InterPro"/>
</dbReference>
<organism evidence="1 2">
    <name type="scientific">Basidiobolus meristosporus CBS 931.73</name>
    <dbReference type="NCBI Taxonomy" id="1314790"/>
    <lineage>
        <taxon>Eukaryota</taxon>
        <taxon>Fungi</taxon>
        <taxon>Fungi incertae sedis</taxon>
        <taxon>Zoopagomycota</taxon>
        <taxon>Entomophthoromycotina</taxon>
        <taxon>Basidiobolomycetes</taxon>
        <taxon>Basidiobolales</taxon>
        <taxon>Basidiobolaceae</taxon>
        <taxon>Basidiobolus</taxon>
    </lineage>
</organism>
<accession>A0A1Y1Y0V1</accession>
<dbReference type="GO" id="GO:0061640">
    <property type="term" value="P:cytoskeleton-dependent cytokinesis"/>
    <property type="evidence" value="ECO:0007669"/>
    <property type="project" value="InterPro"/>
</dbReference>
<dbReference type="InterPro" id="IPR009991">
    <property type="entry name" value="DCTN3"/>
</dbReference>
<dbReference type="InParanoid" id="A0A1Y1Y0V1"/>
<name>A0A1Y1Y0V1_9FUNG</name>
<evidence type="ECO:0008006" key="3">
    <source>
        <dbReference type="Google" id="ProtNLM"/>
    </source>
</evidence>
<evidence type="ECO:0000313" key="2">
    <source>
        <dbReference type="Proteomes" id="UP000193498"/>
    </source>
</evidence>